<gene>
    <name evidence="6" type="ORF">BBOU_0838</name>
</gene>
<protein>
    <submittedName>
        <fullName evidence="6">Glycosyltransferase</fullName>
    </submittedName>
</protein>
<dbReference type="CDD" id="cd02526">
    <property type="entry name" value="GT2_RfbF_like"/>
    <property type="match status" value="1"/>
</dbReference>
<dbReference type="InterPro" id="IPR001173">
    <property type="entry name" value="Glyco_trans_2-like"/>
</dbReference>
<evidence type="ECO:0000259" key="5">
    <source>
        <dbReference type="Pfam" id="PF00535"/>
    </source>
</evidence>
<keyword evidence="3" id="KW-0328">Glycosyltransferase</keyword>
<evidence type="ECO:0000256" key="3">
    <source>
        <dbReference type="ARBA" id="ARBA00022676"/>
    </source>
</evidence>
<accession>A0A086ZLR7</accession>
<dbReference type="OrthoDB" id="9771846at2"/>
<dbReference type="Proteomes" id="UP000029093">
    <property type="component" value="Unassembled WGS sequence"/>
</dbReference>
<dbReference type="Gene3D" id="3.90.550.10">
    <property type="entry name" value="Spore Coat Polysaccharide Biosynthesis Protein SpsA, Chain A"/>
    <property type="match status" value="1"/>
</dbReference>
<dbReference type="SUPFAM" id="SSF53448">
    <property type="entry name" value="Nucleotide-diphospho-sugar transferases"/>
    <property type="match status" value="1"/>
</dbReference>
<dbReference type="RefSeq" id="WP_026503544.1">
    <property type="nucleotide sequence ID" value="NZ_JGYQ01000012.1"/>
</dbReference>
<evidence type="ECO:0000256" key="2">
    <source>
        <dbReference type="ARBA" id="ARBA00006739"/>
    </source>
</evidence>
<keyword evidence="4 6" id="KW-0808">Transferase</keyword>
<evidence type="ECO:0000256" key="1">
    <source>
        <dbReference type="ARBA" id="ARBA00004776"/>
    </source>
</evidence>
<dbReference type="InterPro" id="IPR029044">
    <property type="entry name" value="Nucleotide-diphossugar_trans"/>
</dbReference>
<dbReference type="PANTHER" id="PTHR43179:SF12">
    <property type="entry name" value="GALACTOFURANOSYLTRANSFERASE GLFT2"/>
    <property type="match status" value="1"/>
</dbReference>
<comment type="similarity">
    <text evidence="2">Belongs to the glycosyltransferase 2 family.</text>
</comment>
<evidence type="ECO:0000256" key="4">
    <source>
        <dbReference type="ARBA" id="ARBA00022679"/>
    </source>
</evidence>
<feature type="domain" description="Glycosyltransferase 2-like" evidence="5">
    <location>
        <begin position="3"/>
        <end position="128"/>
    </location>
</feature>
<dbReference type="PANTHER" id="PTHR43179">
    <property type="entry name" value="RHAMNOSYLTRANSFERASE WBBL"/>
    <property type="match status" value="1"/>
</dbReference>
<reference evidence="6 7" key="1">
    <citation type="submission" date="2014-03" db="EMBL/GenBank/DDBJ databases">
        <title>Genomics of Bifidobacteria.</title>
        <authorList>
            <person name="Ventura M."/>
            <person name="Milani C."/>
            <person name="Lugli G.A."/>
        </authorList>
    </citation>
    <scope>NUCLEOTIDE SEQUENCE [LARGE SCALE GENOMIC DNA]</scope>
    <source>
        <strain evidence="6 7">LMG 10736</strain>
    </source>
</reference>
<proteinExistence type="inferred from homology"/>
<comment type="caution">
    <text evidence="6">The sequence shown here is derived from an EMBL/GenBank/DDBJ whole genome shotgun (WGS) entry which is preliminary data.</text>
</comment>
<evidence type="ECO:0000313" key="7">
    <source>
        <dbReference type="Proteomes" id="UP000029093"/>
    </source>
</evidence>
<dbReference type="GO" id="GO:0016757">
    <property type="term" value="F:glycosyltransferase activity"/>
    <property type="evidence" value="ECO:0007669"/>
    <property type="project" value="UniProtKB-KW"/>
</dbReference>
<dbReference type="AlphaFoldDB" id="A0A086ZLR7"/>
<evidence type="ECO:0000313" key="6">
    <source>
        <dbReference type="EMBL" id="KFI47467.1"/>
    </source>
</evidence>
<dbReference type="EMBL" id="JGYQ01000012">
    <property type="protein sequence ID" value="KFI47467.1"/>
    <property type="molecule type" value="Genomic_DNA"/>
</dbReference>
<organism evidence="6 7">
    <name type="scientific">Bifidobacterium boum</name>
    <dbReference type="NCBI Taxonomy" id="78343"/>
    <lineage>
        <taxon>Bacteria</taxon>
        <taxon>Bacillati</taxon>
        <taxon>Actinomycetota</taxon>
        <taxon>Actinomycetes</taxon>
        <taxon>Bifidobacteriales</taxon>
        <taxon>Bifidobacteriaceae</taxon>
        <taxon>Bifidobacterium</taxon>
    </lineage>
</organism>
<comment type="pathway">
    <text evidence="1">Cell wall biogenesis; cell wall polysaccharide biosynthesis.</text>
</comment>
<dbReference type="GeneID" id="303203976"/>
<keyword evidence="7" id="KW-1185">Reference proteome</keyword>
<name>A0A086ZLR7_9BIFI</name>
<dbReference type="Pfam" id="PF00535">
    <property type="entry name" value="Glycos_transf_2"/>
    <property type="match status" value="1"/>
</dbReference>
<sequence>MISAGIVTYNPDLVRLRENIESVKNQVEKIFIVDNASKNIQDIRSLSSEFHITLYDFSENRGIAAALNKLVELSRDEGYGWMLLLDQDSVSTKGMVEKLSRHIDMNVGIVSPNILDRNKEYKTKDYENKEVTRIKTAARKSVITSGSLTNLHAWDKVGGFDENMFIDYVDYDFNERLLLNDYKILKVNAAELIHECGSAKRTWLWTPRKESNGQWRLERFYSFGHSPKRCYYKARNRIYYSRKYWFDVWNKFEGIYQILPQVLLTILFEDRKSEKLAAFCRGIRDGIDMPVMKYESHNR</sequence>